<evidence type="ECO:0000313" key="3">
    <source>
        <dbReference type="Proteomes" id="UP000198287"/>
    </source>
</evidence>
<organism evidence="2 3">
    <name type="scientific">Folsomia candida</name>
    <name type="common">Springtail</name>
    <dbReference type="NCBI Taxonomy" id="158441"/>
    <lineage>
        <taxon>Eukaryota</taxon>
        <taxon>Metazoa</taxon>
        <taxon>Ecdysozoa</taxon>
        <taxon>Arthropoda</taxon>
        <taxon>Hexapoda</taxon>
        <taxon>Collembola</taxon>
        <taxon>Entomobryomorpha</taxon>
        <taxon>Isotomoidea</taxon>
        <taxon>Isotomidae</taxon>
        <taxon>Proisotominae</taxon>
        <taxon>Folsomia</taxon>
    </lineage>
</organism>
<gene>
    <name evidence="2" type="ORF">Fcan01_24000</name>
</gene>
<dbReference type="AlphaFoldDB" id="A0A226D7S3"/>
<proteinExistence type="predicted"/>
<dbReference type="EMBL" id="LNIX01000030">
    <property type="protein sequence ID" value="OXA41269.1"/>
    <property type="molecule type" value="Genomic_DNA"/>
</dbReference>
<feature type="compositionally biased region" description="Basic and acidic residues" evidence="1">
    <location>
        <begin position="221"/>
        <end position="243"/>
    </location>
</feature>
<reference evidence="2 3" key="1">
    <citation type="submission" date="2015-12" db="EMBL/GenBank/DDBJ databases">
        <title>The genome of Folsomia candida.</title>
        <authorList>
            <person name="Faddeeva A."/>
            <person name="Derks M.F."/>
            <person name="Anvar Y."/>
            <person name="Smit S."/>
            <person name="Van Straalen N."/>
            <person name="Roelofs D."/>
        </authorList>
    </citation>
    <scope>NUCLEOTIDE SEQUENCE [LARGE SCALE GENOMIC DNA]</scope>
    <source>
        <strain evidence="2 3">VU population</strain>
        <tissue evidence="2">Whole body</tissue>
    </source>
</reference>
<name>A0A226D7S3_FOLCA</name>
<evidence type="ECO:0000313" key="2">
    <source>
        <dbReference type="EMBL" id="OXA41269.1"/>
    </source>
</evidence>
<sequence length="303" mass="34478">MSLRHKEKSFLATRQVKIVPLEPRRRSCGTRLKNGIARLLSAEPTFVIEGSAVYDFLKTFRKYSRVITENISEIRTRPIPHLKLSKFVKKEKAAAEENKNSNLSIFEMVSGGSAAYDFLETFRKYSTGIAEDISVIRTHPILHLKLSKFIKTEVHRPRPVIPTCQVEILLRPDLLKETRARTNDKRRALLIPALQKNLTDEEVKSLPLAIKNKHSLIDLPGRRELPQHVERASKPKPSSSREDEHEEGMDDDDAYEPDSGSFQCSDSVEIEEDGVLLDPVSDETHQIVDEVRAGIILIKDYGF</sequence>
<comment type="caution">
    <text evidence="2">The sequence shown here is derived from an EMBL/GenBank/DDBJ whole genome shotgun (WGS) entry which is preliminary data.</text>
</comment>
<accession>A0A226D7S3</accession>
<protein>
    <submittedName>
        <fullName evidence="2">Uncharacterized protein</fullName>
    </submittedName>
</protein>
<dbReference type="Proteomes" id="UP000198287">
    <property type="component" value="Unassembled WGS sequence"/>
</dbReference>
<evidence type="ECO:0000256" key="1">
    <source>
        <dbReference type="SAM" id="MobiDB-lite"/>
    </source>
</evidence>
<feature type="compositionally biased region" description="Acidic residues" evidence="1">
    <location>
        <begin position="244"/>
        <end position="256"/>
    </location>
</feature>
<feature type="region of interest" description="Disordered" evidence="1">
    <location>
        <begin position="221"/>
        <end position="268"/>
    </location>
</feature>
<keyword evidence="3" id="KW-1185">Reference proteome</keyword>